<dbReference type="PANTHER" id="PTHR30121:SF11">
    <property type="entry name" value="AAA+ ATPASE DOMAIN-CONTAINING PROTEIN"/>
    <property type="match status" value="1"/>
</dbReference>
<dbReference type="Pfam" id="PF26449">
    <property type="entry name" value="DUF8128"/>
    <property type="match status" value="1"/>
</dbReference>
<protein>
    <submittedName>
        <fullName evidence="4">Uncharacterized protein</fullName>
    </submittedName>
</protein>
<dbReference type="SUPFAM" id="SSF52540">
    <property type="entry name" value="P-loop containing nucleoside triphosphate hydrolases"/>
    <property type="match status" value="1"/>
</dbReference>
<name>A0A0G0SXP1_9BACT</name>
<dbReference type="InterPro" id="IPR027417">
    <property type="entry name" value="P-loop_NTPase"/>
</dbReference>
<dbReference type="AlphaFoldDB" id="A0A0G0SXP1"/>
<evidence type="ECO:0000313" key="5">
    <source>
        <dbReference type="Proteomes" id="UP000034793"/>
    </source>
</evidence>
<dbReference type="InterPro" id="IPR051162">
    <property type="entry name" value="T4SS_component"/>
</dbReference>
<evidence type="ECO:0000256" key="1">
    <source>
        <dbReference type="SAM" id="Phobius"/>
    </source>
</evidence>
<dbReference type="InterPro" id="IPR019476">
    <property type="entry name" value="T4SS_TraD_DNA-bd"/>
</dbReference>
<gene>
    <name evidence="4" type="ORF">UT61_C0008G0023</name>
</gene>
<comment type="caution">
    <text evidence="4">The sequence shown here is derived from an EMBL/GenBank/DDBJ whole genome shotgun (WGS) entry which is preliminary data.</text>
</comment>
<feature type="domain" description="Type IV secretion system coupling protein TraD DNA-binding" evidence="2">
    <location>
        <begin position="374"/>
        <end position="669"/>
    </location>
</feature>
<sequence length="778" mass="88370">MLPTTPFDLTYFFITIFLSGLFIFVLVGAAVFGLALFKGKGREEHSIDSVLLQVAVPKNNEVKIDAMEQMFSSLYSIKKGGWKQKYKSQPTISFEIVAKQEDIRFYIWTPKTFQDLIEKQIHGAYSDAEIIEVPEYNIFLEKAKVAYKSIQLKKPNFYPLKVFKDLPTDPLASLTSALAKMGTDEAAAIQVLISPADSSWQKAGASFIGQTKKQESDPEKAKFAVSTKTLEAVENKISKPGFEVSIRIVCVSQNEASANAHLTNIMSAFEQFSGEMNNFSSRKIWRKGAFIEDFLYRYQPLFNYAGNRVSILNSEELASVFHFPNKLITTPHIYWIYSKKAPAPAQIPQEGLYLGESSYRGIKRPVYIGNEDRLRHIYIIGKTGTGKSELLLDMIMQDIKAGKGVCFMDPHGDTVEDLLQMIPPERAEDVIYFNPADTERPMGLNLLEANTEDQKHFAATAVINMMYKLFDPYKTGIVGPRFEHAVRNAMLTVMSEEGSTFIEVMRVLTDSRYVQEILPKVQDPIVRRYWTDQIAQTSDFHKSEVLDYITSKFGRFVTNKMIRNIIGQSKSSFSLREVMDQGKILFVNLSKGNLGEENSSFLGLILVPRILMAAMSRSDVPKEQRRDFFLYVDEFQNFATPDFAVILSEARKYRLALCVANQFIGQVDEEVKNAIFGNVGTIASFRIGVTDANYLQREFTPTFSEEDLLNIEKYNVYIKTTVNNEPVPPFSMGLYKDMAKQKELMNPKVAEIIKEMSRLRYGRDVKLVESEVARRAKL</sequence>
<dbReference type="PATRIC" id="fig|1618552.3.peg.326"/>
<evidence type="ECO:0000259" key="2">
    <source>
        <dbReference type="Pfam" id="PF10412"/>
    </source>
</evidence>
<dbReference type="PANTHER" id="PTHR30121">
    <property type="entry name" value="UNCHARACTERIZED PROTEIN YJGR-RELATED"/>
    <property type="match status" value="1"/>
</dbReference>
<dbReference type="Gene3D" id="3.40.50.300">
    <property type="entry name" value="P-loop containing nucleotide triphosphate hydrolases"/>
    <property type="match status" value="2"/>
</dbReference>
<dbReference type="InterPro" id="IPR058441">
    <property type="entry name" value="DUF8128"/>
</dbReference>
<feature type="transmembrane region" description="Helical" evidence="1">
    <location>
        <begin position="12"/>
        <end position="37"/>
    </location>
</feature>
<dbReference type="Proteomes" id="UP000034793">
    <property type="component" value="Unassembled WGS sequence"/>
</dbReference>
<organism evidence="4 5">
    <name type="scientific">Candidatus Woesebacteria bacterium GW2011_GWA1_39_8</name>
    <dbReference type="NCBI Taxonomy" id="1618552"/>
    <lineage>
        <taxon>Bacteria</taxon>
        <taxon>Candidatus Woeseibacteriota</taxon>
    </lineage>
</organism>
<keyword evidence="1" id="KW-1133">Transmembrane helix</keyword>
<evidence type="ECO:0000259" key="3">
    <source>
        <dbReference type="Pfam" id="PF26449"/>
    </source>
</evidence>
<dbReference type="Pfam" id="PF10412">
    <property type="entry name" value="TrwB_AAD_bind"/>
    <property type="match status" value="1"/>
</dbReference>
<reference evidence="4 5" key="1">
    <citation type="journal article" date="2015" name="Nature">
        <title>rRNA introns, odd ribosomes, and small enigmatic genomes across a large radiation of phyla.</title>
        <authorList>
            <person name="Brown C.T."/>
            <person name="Hug L.A."/>
            <person name="Thomas B.C."/>
            <person name="Sharon I."/>
            <person name="Castelle C.J."/>
            <person name="Singh A."/>
            <person name="Wilkins M.J."/>
            <person name="Williams K.H."/>
            <person name="Banfield J.F."/>
        </authorList>
    </citation>
    <scope>NUCLEOTIDE SEQUENCE [LARGE SCALE GENOMIC DNA]</scope>
</reference>
<proteinExistence type="predicted"/>
<dbReference type="EMBL" id="LBXL01000008">
    <property type="protein sequence ID" value="KKR30367.1"/>
    <property type="molecule type" value="Genomic_DNA"/>
</dbReference>
<evidence type="ECO:0000313" key="4">
    <source>
        <dbReference type="EMBL" id="KKR30367.1"/>
    </source>
</evidence>
<feature type="domain" description="DUF8128" evidence="3">
    <location>
        <begin position="53"/>
        <end position="335"/>
    </location>
</feature>
<accession>A0A0G0SXP1</accession>
<keyword evidence="1" id="KW-0472">Membrane</keyword>
<keyword evidence="1" id="KW-0812">Transmembrane</keyword>